<sequence>MRRKKRYGVYSNHTIKRCHCLSGYCRQCKGVCKTMIPGEIDPIYNWHSVKEYYASSGRPQVHRYGFGSLYPGRKFVMYEKNHGFKYRRLKYEAYLRLQERKKAKRENLKSEMMEVIMHESIKNDIKRREEFFFEADMLSK</sequence>
<proteinExistence type="predicted"/>
<protein>
    <submittedName>
        <fullName evidence="1">Uncharacterized protein</fullName>
    </submittedName>
</protein>
<dbReference type="AlphaFoldDB" id="A0A1R2BZG8"/>
<accession>A0A1R2BZG8</accession>
<organism evidence="1 2">
    <name type="scientific">Stentor coeruleus</name>
    <dbReference type="NCBI Taxonomy" id="5963"/>
    <lineage>
        <taxon>Eukaryota</taxon>
        <taxon>Sar</taxon>
        <taxon>Alveolata</taxon>
        <taxon>Ciliophora</taxon>
        <taxon>Postciliodesmatophora</taxon>
        <taxon>Heterotrichea</taxon>
        <taxon>Heterotrichida</taxon>
        <taxon>Stentoridae</taxon>
        <taxon>Stentor</taxon>
    </lineage>
</organism>
<gene>
    <name evidence="1" type="ORF">SteCoe_17193</name>
</gene>
<reference evidence="1 2" key="1">
    <citation type="submission" date="2016-11" db="EMBL/GenBank/DDBJ databases">
        <title>The macronuclear genome of Stentor coeruleus: a giant cell with tiny introns.</title>
        <authorList>
            <person name="Slabodnick M."/>
            <person name="Ruby J.G."/>
            <person name="Reiff S.B."/>
            <person name="Swart E.C."/>
            <person name="Gosai S."/>
            <person name="Prabakaran S."/>
            <person name="Witkowska E."/>
            <person name="Larue G.E."/>
            <person name="Fisher S."/>
            <person name="Freeman R.M."/>
            <person name="Gunawardena J."/>
            <person name="Chu W."/>
            <person name="Stover N.A."/>
            <person name="Gregory B.D."/>
            <person name="Nowacki M."/>
            <person name="Derisi J."/>
            <person name="Roy S.W."/>
            <person name="Marshall W.F."/>
            <person name="Sood P."/>
        </authorList>
    </citation>
    <scope>NUCLEOTIDE SEQUENCE [LARGE SCALE GENOMIC DNA]</scope>
    <source>
        <strain evidence="1">WM001</strain>
    </source>
</reference>
<keyword evidence="2" id="KW-1185">Reference proteome</keyword>
<name>A0A1R2BZG8_9CILI</name>
<evidence type="ECO:0000313" key="1">
    <source>
        <dbReference type="EMBL" id="OMJ82174.1"/>
    </source>
</evidence>
<dbReference type="EMBL" id="MPUH01000350">
    <property type="protein sequence ID" value="OMJ82174.1"/>
    <property type="molecule type" value="Genomic_DNA"/>
</dbReference>
<comment type="caution">
    <text evidence="1">The sequence shown here is derived from an EMBL/GenBank/DDBJ whole genome shotgun (WGS) entry which is preliminary data.</text>
</comment>
<dbReference type="Proteomes" id="UP000187209">
    <property type="component" value="Unassembled WGS sequence"/>
</dbReference>
<evidence type="ECO:0000313" key="2">
    <source>
        <dbReference type="Proteomes" id="UP000187209"/>
    </source>
</evidence>